<sequence>MRIEYLYRYPVKGLTAEALDQAEVETGGAIPWDRAFALAQGDSGFDPAHPVWLPKYNFMCLMKNARASRLFSTFDPGSRRLRIRAPDGSEIEANVMTPEGRARVAAFLVAYLGEEARVEPSFHYIPGHVFGDQRRPVVSLQNLASLRDFEAKVGARRHRRRFRANIWFSGAPAWAERDWIGREIQVGGAVLRVLKGITRCPATQVNPETGERDADPAAELQSLYGHIELGVHAEVIDGGRFAVGDAMELLEP</sequence>
<dbReference type="GO" id="GO:0003824">
    <property type="term" value="F:catalytic activity"/>
    <property type="evidence" value="ECO:0007669"/>
    <property type="project" value="InterPro"/>
</dbReference>
<dbReference type="SUPFAM" id="SSF50800">
    <property type="entry name" value="PK beta-barrel domain-like"/>
    <property type="match status" value="1"/>
</dbReference>
<keyword evidence="3" id="KW-1185">Reference proteome</keyword>
<name>A0A2S6MUA9_RHOGL</name>
<accession>A0A2S6MUA9</accession>
<dbReference type="OrthoDB" id="581532at2"/>
<evidence type="ECO:0000313" key="3">
    <source>
        <dbReference type="Proteomes" id="UP000239724"/>
    </source>
</evidence>
<dbReference type="InterPro" id="IPR011037">
    <property type="entry name" value="Pyrv_Knase-like_insert_dom_sf"/>
</dbReference>
<comment type="caution">
    <text evidence="2">The sequence shown here is derived from an EMBL/GenBank/DDBJ whole genome shotgun (WGS) entry which is preliminary data.</text>
</comment>
<dbReference type="Gene3D" id="2.40.33.20">
    <property type="entry name" value="PK beta-barrel domain-like"/>
    <property type="match status" value="1"/>
</dbReference>
<feature type="domain" description="MOSC" evidence="1">
    <location>
        <begin position="110"/>
        <end position="250"/>
    </location>
</feature>
<dbReference type="GO" id="GO:0030151">
    <property type="term" value="F:molybdenum ion binding"/>
    <property type="evidence" value="ECO:0007669"/>
    <property type="project" value="InterPro"/>
</dbReference>
<dbReference type="InterPro" id="IPR005302">
    <property type="entry name" value="MoCF_Sase_C"/>
</dbReference>
<organism evidence="2 3">
    <name type="scientific">Rhodopila globiformis</name>
    <name type="common">Rhodopseudomonas globiformis</name>
    <dbReference type="NCBI Taxonomy" id="1071"/>
    <lineage>
        <taxon>Bacteria</taxon>
        <taxon>Pseudomonadati</taxon>
        <taxon>Pseudomonadota</taxon>
        <taxon>Alphaproteobacteria</taxon>
        <taxon>Acetobacterales</taxon>
        <taxon>Acetobacteraceae</taxon>
        <taxon>Rhodopila</taxon>
    </lineage>
</organism>
<dbReference type="Pfam" id="PF03476">
    <property type="entry name" value="MOSC_N"/>
    <property type="match status" value="1"/>
</dbReference>
<dbReference type="InterPro" id="IPR005303">
    <property type="entry name" value="MOCOS_middle"/>
</dbReference>
<evidence type="ECO:0000259" key="1">
    <source>
        <dbReference type="PROSITE" id="PS51340"/>
    </source>
</evidence>
<protein>
    <submittedName>
        <fullName evidence="2">MOSC domain-containing protein</fullName>
    </submittedName>
</protein>
<gene>
    <name evidence="2" type="ORF">CCS01_31335</name>
</gene>
<evidence type="ECO:0000313" key="2">
    <source>
        <dbReference type="EMBL" id="PPQ25947.1"/>
    </source>
</evidence>
<dbReference type="RefSeq" id="WP_104523179.1">
    <property type="nucleotide sequence ID" value="NZ_NHRY01000275.1"/>
</dbReference>
<dbReference type="Proteomes" id="UP000239724">
    <property type="component" value="Unassembled WGS sequence"/>
</dbReference>
<proteinExistence type="predicted"/>
<dbReference type="PROSITE" id="PS51340">
    <property type="entry name" value="MOSC"/>
    <property type="match status" value="1"/>
</dbReference>
<dbReference type="Pfam" id="PF03473">
    <property type="entry name" value="MOSC"/>
    <property type="match status" value="1"/>
</dbReference>
<reference evidence="2 3" key="1">
    <citation type="journal article" date="2018" name="Arch. Microbiol.">
        <title>New insights into the metabolic potential of the phototrophic purple bacterium Rhodopila globiformis DSM 161(T) from its draft genome sequence and evidence for a vanadium-dependent nitrogenase.</title>
        <authorList>
            <person name="Imhoff J.F."/>
            <person name="Rahn T."/>
            <person name="Kunzel S."/>
            <person name="Neulinger S.C."/>
        </authorList>
    </citation>
    <scope>NUCLEOTIDE SEQUENCE [LARGE SCALE GENOMIC DNA]</scope>
    <source>
        <strain evidence="2 3">DSM 161</strain>
    </source>
</reference>
<dbReference type="EMBL" id="NHRY01000275">
    <property type="protein sequence ID" value="PPQ25947.1"/>
    <property type="molecule type" value="Genomic_DNA"/>
</dbReference>
<dbReference type="AlphaFoldDB" id="A0A2S6MUA9"/>
<dbReference type="GO" id="GO:0030170">
    <property type="term" value="F:pyridoxal phosphate binding"/>
    <property type="evidence" value="ECO:0007669"/>
    <property type="project" value="InterPro"/>
</dbReference>